<dbReference type="EMBL" id="BGZK01003414">
    <property type="protein sequence ID" value="GBP01054.1"/>
    <property type="molecule type" value="Genomic_DNA"/>
</dbReference>
<organism evidence="1 2">
    <name type="scientific">Eumeta variegata</name>
    <name type="common">Bagworm moth</name>
    <name type="synonym">Eumeta japonica</name>
    <dbReference type="NCBI Taxonomy" id="151549"/>
    <lineage>
        <taxon>Eukaryota</taxon>
        <taxon>Metazoa</taxon>
        <taxon>Ecdysozoa</taxon>
        <taxon>Arthropoda</taxon>
        <taxon>Hexapoda</taxon>
        <taxon>Insecta</taxon>
        <taxon>Pterygota</taxon>
        <taxon>Neoptera</taxon>
        <taxon>Endopterygota</taxon>
        <taxon>Lepidoptera</taxon>
        <taxon>Glossata</taxon>
        <taxon>Ditrysia</taxon>
        <taxon>Tineoidea</taxon>
        <taxon>Psychidae</taxon>
        <taxon>Oiketicinae</taxon>
        <taxon>Eumeta</taxon>
    </lineage>
</organism>
<proteinExistence type="predicted"/>
<evidence type="ECO:0000313" key="1">
    <source>
        <dbReference type="EMBL" id="GBP01054.1"/>
    </source>
</evidence>
<dbReference type="AlphaFoldDB" id="A0A4C1SGB5"/>
<protein>
    <submittedName>
        <fullName evidence="1">Uncharacterized protein</fullName>
    </submittedName>
</protein>
<sequence>MISHSQVPPYVAEIVYDAYDGKNASIKQDGVGDDHETEPCSICRHKGSRYSVWHYGQCFQTVKGTKKEKAEVNNLISAYGME</sequence>
<reference evidence="1 2" key="1">
    <citation type="journal article" date="2019" name="Commun. Biol.">
        <title>The bagworm genome reveals a unique fibroin gene that provides high tensile strength.</title>
        <authorList>
            <person name="Kono N."/>
            <person name="Nakamura H."/>
            <person name="Ohtoshi R."/>
            <person name="Tomita M."/>
            <person name="Numata K."/>
            <person name="Arakawa K."/>
        </authorList>
    </citation>
    <scope>NUCLEOTIDE SEQUENCE [LARGE SCALE GENOMIC DNA]</scope>
</reference>
<comment type="caution">
    <text evidence="1">The sequence shown here is derived from an EMBL/GenBank/DDBJ whole genome shotgun (WGS) entry which is preliminary data.</text>
</comment>
<keyword evidence="2" id="KW-1185">Reference proteome</keyword>
<gene>
    <name evidence="1" type="ORF">EVAR_101117_1</name>
</gene>
<dbReference type="Proteomes" id="UP000299102">
    <property type="component" value="Unassembled WGS sequence"/>
</dbReference>
<name>A0A4C1SGB5_EUMVA</name>
<accession>A0A4C1SGB5</accession>
<evidence type="ECO:0000313" key="2">
    <source>
        <dbReference type="Proteomes" id="UP000299102"/>
    </source>
</evidence>